<feature type="transmembrane region" description="Helical" evidence="9">
    <location>
        <begin position="52"/>
        <end position="74"/>
    </location>
</feature>
<evidence type="ECO:0000313" key="12">
    <source>
        <dbReference type="Proteomes" id="UP000268198"/>
    </source>
</evidence>
<keyword evidence="6 9" id="KW-1133">Transmembrane helix</keyword>
<evidence type="ECO:0000256" key="3">
    <source>
        <dbReference type="ARBA" id="ARBA00022475"/>
    </source>
</evidence>
<evidence type="ECO:0000256" key="1">
    <source>
        <dbReference type="ARBA" id="ARBA00004429"/>
    </source>
</evidence>
<evidence type="ECO:0000256" key="5">
    <source>
        <dbReference type="ARBA" id="ARBA00022692"/>
    </source>
</evidence>
<dbReference type="GO" id="GO:0005886">
    <property type="term" value="C:plasma membrane"/>
    <property type="evidence" value="ECO:0007669"/>
    <property type="project" value="UniProtKB-SubCell"/>
</dbReference>
<feature type="transmembrane region" description="Helical" evidence="9">
    <location>
        <begin position="27"/>
        <end position="46"/>
    </location>
</feature>
<evidence type="ECO:0000256" key="9">
    <source>
        <dbReference type="RuleBase" id="RU369079"/>
    </source>
</evidence>
<sequence>MNKNSTQITEVSFIDSIIEKIGKKLSWGYLLIVLISFYEIVARYIFNSPTSWVHEASIAIAGFLMVYAGLFSYGRNKHIRVPILLDRVSIKARKYLELFSNLITLLFLGLLVYSSYFIAKSSVVSPGGEIILERSGSAWNPPIPSLLKVSIFILSVIFFIQVFVRIKSSIIISKK</sequence>
<comment type="subunit">
    <text evidence="9">The complex comprises the extracytoplasmic solute receptor protein and the two transmembrane proteins.</text>
</comment>
<dbReference type="GO" id="GO:0022857">
    <property type="term" value="F:transmembrane transporter activity"/>
    <property type="evidence" value="ECO:0007669"/>
    <property type="project" value="UniProtKB-UniRule"/>
</dbReference>
<dbReference type="OrthoDB" id="8559033at2"/>
<evidence type="ECO:0000256" key="7">
    <source>
        <dbReference type="ARBA" id="ARBA00023136"/>
    </source>
</evidence>
<keyword evidence="12" id="KW-1185">Reference proteome</keyword>
<dbReference type="AlphaFoldDB" id="A0A3S4KYZ6"/>
<evidence type="ECO:0000256" key="8">
    <source>
        <dbReference type="ARBA" id="ARBA00038436"/>
    </source>
</evidence>
<dbReference type="PANTHER" id="PTHR35011">
    <property type="entry name" value="2,3-DIKETO-L-GULONATE TRAP TRANSPORTER SMALL PERMEASE PROTEIN YIAM"/>
    <property type="match status" value="1"/>
</dbReference>
<evidence type="ECO:0000256" key="6">
    <source>
        <dbReference type="ARBA" id="ARBA00022989"/>
    </source>
</evidence>
<dbReference type="Proteomes" id="UP000268198">
    <property type="component" value="Chromosome"/>
</dbReference>
<comment type="subcellular location">
    <subcellularLocation>
        <location evidence="1 9">Cell inner membrane</location>
        <topology evidence="1 9">Multi-pass membrane protein</topology>
    </subcellularLocation>
</comment>
<dbReference type="InterPro" id="IPR007387">
    <property type="entry name" value="TRAP_DctQ"/>
</dbReference>
<reference evidence="11 12" key="1">
    <citation type="submission" date="2018-12" db="EMBL/GenBank/DDBJ databases">
        <authorList>
            <consortium name="Pathogen Informatics"/>
        </authorList>
    </citation>
    <scope>NUCLEOTIDE SEQUENCE [LARGE SCALE GENOMIC DNA]</scope>
    <source>
        <strain evidence="11 12">NCTC3438</strain>
    </source>
</reference>
<evidence type="ECO:0000256" key="2">
    <source>
        <dbReference type="ARBA" id="ARBA00022448"/>
    </source>
</evidence>
<dbReference type="InterPro" id="IPR055348">
    <property type="entry name" value="DctQ"/>
</dbReference>
<keyword evidence="2 9" id="KW-0813">Transport</keyword>
<keyword evidence="3" id="KW-1003">Cell membrane</keyword>
<comment type="function">
    <text evidence="9">Part of the tripartite ATP-independent periplasmic (TRAP) transport system.</text>
</comment>
<feature type="domain" description="Tripartite ATP-independent periplasmic transporters DctQ component" evidence="10">
    <location>
        <begin position="32"/>
        <end position="165"/>
    </location>
</feature>
<dbReference type="RefSeq" id="WP_126371527.1">
    <property type="nucleotide sequence ID" value="NZ_LR134167.1"/>
</dbReference>
<keyword evidence="5 9" id="KW-0812">Transmembrane</keyword>
<dbReference type="Pfam" id="PF04290">
    <property type="entry name" value="DctQ"/>
    <property type="match status" value="1"/>
</dbReference>
<evidence type="ECO:0000256" key="4">
    <source>
        <dbReference type="ARBA" id="ARBA00022519"/>
    </source>
</evidence>
<dbReference type="KEGG" id="avt:NCTC3438_00748"/>
<keyword evidence="7 9" id="KW-0472">Membrane</keyword>
<accession>A0A3S4KYZ6</accession>
<keyword evidence="4 9" id="KW-0997">Cell inner membrane</keyword>
<gene>
    <name evidence="11" type="ORF">NCTC3438_00748</name>
</gene>
<evidence type="ECO:0000259" key="10">
    <source>
        <dbReference type="Pfam" id="PF04290"/>
    </source>
</evidence>
<feature type="transmembrane region" description="Helical" evidence="9">
    <location>
        <begin position="146"/>
        <end position="166"/>
    </location>
</feature>
<name>A0A3S4KYZ6_AVIVO</name>
<comment type="similarity">
    <text evidence="8 9">Belongs to the TRAP transporter small permease family.</text>
</comment>
<proteinExistence type="inferred from homology"/>
<organism evidence="11 12">
    <name type="scientific">Avibacterium volantium</name>
    <name type="common">Pasteurella volantium</name>
    <dbReference type="NCBI Taxonomy" id="762"/>
    <lineage>
        <taxon>Bacteria</taxon>
        <taxon>Pseudomonadati</taxon>
        <taxon>Pseudomonadota</taxon>
        <taxon>Gammaproteobacteria</taxon>
        <taxon>Pasteurellales</taxon>
        <taxon>Pasteurellaceae</taxon>
        <taxon>Avibacterium</taxon>
    </lineage>
</organism>
<dbReference type="EMBL" id="LR134167">
    <property type="protein sequence ID" value="VEB22974.1"/>
    <property type="molecule type" value="Genomic_DNA"/>
</dbReference>
<protein>
    <recommendedName>
        <fullName evidence="9">TRAP transporter small permease protein</fullName>
    </recommendedName>
</protein>
<evidence type="ECO:0000313" key="11">
    <source>
        <dbReference type="EMBL" id="VEB22974.1"/>
    </source>
</evidence>
<feature type="transmembrane region" description="Helical" evidence="9">
    <location>
        <begin position="95"/>
        <end position="119"/>
    </location>
</feature>